<dbReference type="RefSeq" id="WP_377210855.1">
    <property type="nucleotide sequence ID" value="NZ_JBHTJV010000002.1"/>
</dbReference>
<comment type="caution">
    <text evidence="2">The sequence shown here is derived from an EMBL/GenBank/DDBJ whole genome shotgun (WGS) entry which is preliminary data.</text>
</comment>
<feature type="transmembrane region" description="Helical" evidence="1">
    <location>
        <begin position="442"/>
        <end position="461"/>
    </location>
</feature>
<protein>
    <submittedName>
        <fullName evidence="2">Uncharacterized protein</fullName>
    </submittedName>
</protein>
<keyword evidence="1" id="KW-0812">Transmembrane</keyword>
<dbReference type="EMBL" id="JBHTJV010000002">
    <property type="protein sequence ID" value="MFD0915004.1"/>
    <property type="molecule type" value="Genomic_DNA"/>
</dbReference>
<keyword evidence="3" id="KW-1185">Reference proteome</keyword>
<evidence type="ECO:0000256" key="1">
    <source>
        <dbReference type="SAM" id="Phobius"/>
    </source>
</evidence>
<sequence length="528" mass="59185">MEHSASAAFPLFIDQNEIHLYYRLPSLGFDHPKNITLGQIAKCQRDHQLDCMPPCPSDQLPALEVRYPKTEVWRRVDETKKGISSDLNPALRELLEGQHPELLQRWKLSELANRFLSRFDLFQESDSVESRAAREMRLIWSKAAAERLQEAGASTAPPVIKVNDLMLWIMGTGVAFAELSITLEAEHTLTGSELTEAVAALSRFNKIQWFRKGSDTPDCKNEATLGAVVRSLVFGHADAETPRRRVPTYTFARLAEPAPIALVEKTAAYLSRRYTSAYDFDLESKQLHFLRNFGNIRHVISEEGAATLIVPDADGKVPQYLENFGSSALRSAYSPIALAAWHEQSFLTKGRAQTLEAKSEDASLDELNGIIDDALLFRLYFRHTHFSDISMHNEFGEAFRSALKLDKKLVDLQQDVNAVHAKIVDARQAAEHKEEQSKYRRYYWISVVGGAALAGLTTYTICKEVGVLALYPDKTTAGWLAVAAGATVMIAAAILGFMRRPKKPKHGHHDGHLTLHAMQEHMIKRALQ</sequence>
<feature type="transmembrane region" description="Helical" evidence="1">
    <location>
        <begin position="476"/>
        <end position="498"/>
    </location>
</feature>
<organism evidence="2 3">
    <name type="scientific">Pseudahrensia aquimaris</name>
    <dbReference type="NCBI Taxonomy" id="744461"/>
    <lineage>
        <taxon>Bacteria</taxon>
        <taxon>Pseudomonadati</taxon>
        <taxon>Pseudomonadota</taxon>
        <taxon>Alphaproteobacteria</taxon>
        <taxon>Hyphomicrobiales</taxon>
        <taxon>Ahrensiaceae</taxon>
        <taxon>Pseudahrensia</taxon>
    </lineage>
</organism>
<evidence type="ECO:0000313" key="3">
    <source>
        <dbReference type="Proteomes" id="UP001597101"/>
    </source>
</evidence>
<reference evidence="3" key="1">
    <citation type="journal article" date="2019" name="Int. J. Syst. Evol. Microbiol.">
        <title>The Global Catalogue of Microorganisms (GCM) 10K type strain sequencing project: providing services to taxonomists for standard genome sequencing and annotation.</title>
        <authorList>
            <consortium name="The Broad Institute Genomics Platform"/>
            <consortium name="The Broad Institute Genome Sequencing Center for Infectious Disease"/>
            <person name="Wu L."/>
            <person name="Ma J."/>
        </authorList>
    </citation>
    <scope>NUCLEOTIDE SEQUENCE [LARGE SCALE GENOMIC DNA]</scope>
    <source>
        <strain evidence="3">CCUG 60023</strain>
    </source>
</reference>
<keyword evidence="1" id="KW-1133">Transmembrane helix</keyword>
<keyword evidence="1" id="KW-0472">Membrane</keyword>
<accession>A0ABW3FAU8</accession>
<dbReference type="Proteomes" id="UP001597101">
    <property type="component" value="Unassembled WGS sequence"/>
</dbReference>
<proteinExistence type="predicted"/>
<evidence type="ECO:0000313" key="2">
    <source>
        <dbReference type="EMBL" id="MFD0915004.1"/>
    </source>
</evidence>
<name>A0ABW3FAU8_9HYPH</name>
<gene>
    <name evidence="2" type="ORF">ACFQ14_01130</name>
</gene>